<name>A0A7R8W2B3_9CRUS</name>
<accession>A0A7R8W2B3</accession>
<protein>
    <recommendedName>
        <fullName evidence="6">Anoctamin</fullName>
    </recommendedName>
</protein>
<feature type="compositionally biased region" description="Low complexity" evidence="7">
    <location>
        <begin position="504"/>
        <end position="513"/>
    </location>
</feature>
<dbReference type="GO" id="GO:0005254">
    <property type="term" value="F:chloride channel activity"/>
    <property type="evidence" value="ECO:0007669"/>
    <property type="project" value="TreeGrafter"/>
</dbReference>
<evidence type="ECO:0000259" key="8">
    <source>
        <dbReference type="Pfam" id="PF04547"/>
    </source>
</evidence>
<dbReference type="OrthoDB" id="6374183at2759"/>
<feature type="domain" description="Anoctamin transmembrane" evidence="8">
    <location>
        <begin position="20"/>
        <end position="458"/>
    </location>
</feature>
<comment type="subcellular location">
    <subcellularLocation>
        <location evidence="1 6">Membrane</location>
        <topology evidence="1 6">Multi-pass membrane protein</topology>
    </subcellularLocation>
</comment>
<feature type="transmembrane region" description="Helical" evidence="6">
    <location>
        <begin position="101"/>
        <end position="122"/>
    </location>
</feature>
<keyword evidence="4 6" id="KW-1133">Transmembrane helix</keyword>
<dbReference type="EMBL" id="OB660212">
    <property type="protein sequence ID" value="CAD7223502.1"/>
    <property type="molecule type" value="Genomic_DNA"/>
</dbReference>
<dbReference type="Pfam" id="PF04547">
    <property type="entry name" value="Anoctamin"/>
    <property type="match status" value="1"/>
</dbReference>
<dbReference type="GO" id="GO:0005886">
    <property type="term" value="C:plasma membrane"/>
    <property type="evidence" value="ECO:0007669"/>
    <property type="project" value="TreeGrafter"/>
</dbReference>
<feature type="region of interest" description="Disordered" evidence="7">
    <location>
        <begin position="470"/>
        <end position="532"/>
    </location>
</feature>
<reference evidence="9" key="1">
    <citation type="submission" date="2020-11" db="EMBL/GenBank/DDBJ databases">
        <authorList>
            <person name="Tran Van P."/>
        </authorList>
    </citation>
    <scope>NUCLEOTIDE SEQUENCE</scope>
</reference>
<feature type="non-terminal residue" evidence="9">
    <location>
        <position position="1"/>
    </location>
</feature>
<evidence type="ECO:0000256" key="1">
    <source>
        <dbReference type="ARBA" id="ARBA00004141"/>
    </source>
</evidence>
<feature type="transmembrane region" description="Helical" evidence="6">
    <location>
        <begin position="269"/>
        <end position="290"/>
    </location>
</feature>
<evidence type="ECO:0000256" key="5">
    <source>
        <dbReference type="ARBA" id="ARBA00023136"/>
    </source>
</evidence>
<comment type="similarity">
    <text evidence="2 6">Belongs to the anoctamin family.</text>
</comment>
<keyword evidence="3 6" id="KW-0812">Transmembrane</keyword>
<feature type="transmembrane region" description="Helical" evidence="6">
    <location>
        <begin position="18"/>
        <end position="36"/>
    </location>
</feature>
<comment type="caution">
    <text evidence="6">Lacks conserved residue(s) required for the propagation of feature annotation.</text>
</comment>
<dbReference type="PANTHER" id="PTHR12308:SF84">
    <property type="entry name" value="ANOCTAMIN"/>
    <property type="match status" value="1"/>
</dbReference>
<sequence length="532" mass="60757">RGIIFLHYFHVLSPLSSLQLSIVIAAVFGVIVYRIFMTKTLFLISPDDSIIGRNAKLIASLTASVMNLIVIVVLNYLYGSVATWLTELEAPRTSTDYEDSYTFKMFLFQFINYYASLIYIAFFKGKLNSHPGTAKDSITYDECDVAGCLLELCIQLAVIMVGKQALNNIQEFFLPVLVKWWRQRVWKQVLRLKKNVVNATTTTLGTSTSNQQPANGGLHNKRDDSLKTFSSPKKDEEEEEETKLTRWEADFMLTPVPRMALFDEYLEMVIQYGFVTLFVAAFPLAPFFALMNNIFELRLDAYKYVATYRRPLAKRAQDIGAWFGILQGITYVSVACNAFVIAYTSEFIPRMVYRYSNNNGSLEGYVSASLSIFNTTDFEEDKGDDDEDFCRFRGYRHPPWIVNEDGDKYVRTEEYWHIFAARLAFVVVFEHLIFLITGVLAYAIPDIPREVKVQILRENQYHKEMLLDNKVKEQDTEPPAPASPSLTVEEAVDNATNTLRVRRPSPTSSSSLRKPLRRSPPDQEPSISVIQA</sequence>
<evidence type="ECO:0000256" key="4">
    <source>
        <dbReference type="ARBA" id="ARBA00022989"/>
    </source>
</evidence>
<dbReference type="InterPro" id="IPR049452">
    <property type="entry name" value="Anoctamin_TM"/>
</dbReference>
<proteinExistence type="inferred from homology"/>
<organism evidence="9">
    <name type="scientific">Cyprideis torosa</name>
    <dbReference type="NCBI Taxonomy" id="163714"/>
    <lineage>
        <taxon>Eukaryota</taxon>
        <taxon>Metazoa</taxon>
        <taxon>Ecdysozoa</taxon>
        <taxon>Arthropoda</taxon>
        <taxon>Crustacea</taxon>
        <taxon>Oligostraca</taxon>
        <taxon>Ostracoda</taxon>
        <taxon>Podocopa</taxon>
        <taxon>Podocopida</taxon>
        <taxon>Cytherocopina</taxon>
        <taxon>Cytheroidea</taxon>
        <taxon>Cytherideidae</taxon>
        <taxon>Cyprideis</taxon>
    </lineage>
</organism>
<evidence type="ECO:0000313" key="9">
    <source>
        <dbReference type="EMBL" id="CAD7223502.1"/>
    </source>
</evidence>
<evidence type="ECO:0000256" key="2">
    <source>
        <dbReference type="ARBA" id="ARBA00009671"/>
    </source>
</evidence>
<evidence type="ECO:0000256" key="7">
    <source>
        <dbReference type="SAM" id="MobiDB-lite"/>
    </source>
</evidence>
<evidence type="ECO:0000256" key="6">
    <source>
        <dbReference type="RuleBase" id="RU280814"/>
    </source>
</evidence>
<keyword evidence="5 6" id="KW-0472">Membrane</keyword>
<dbReference type="AlphaFoldDB" id="A0A7R8W2B3"/>
<feature type="transmembrane region" description="Helical" evidence="6">
    <location>
        <begin position="419"/>
        <end position="444"/>
    </location>
</feature>
<gene>
    <name evidence="9" type="ORF">CTOB1V02_LOCUS1486</name>
</gene>
<feature type="transmembrane region" description="Helical" evidence="6">
    <location>
        <begin position="57"/>
        <end position="78"/>
    </location>
</feature>
<feature type="transmembrane region" description="Helical" evidence="6">
    <location>
        <begin position="319"/>
        <end position="344"/>
    </location>
</feature>
<feature type="region of interest" description="Disordered" evidence="7">
    <location>
        <begin position="203"/>
        <end position="242"/>
    </location>
</feature>
<dbReference type="InterPro" id="IPR007632">
    <property type="entry name" value="Anoctamin"/>
</dbReference>
<evidence type="ECO:0000256" key="3">
    <source>
        <dbReference type="ARBA" id="ARBA00022692"/>
    </source>
</evidence>
<dbReference type="PANTHER" id="PTHR12308">
    <property type="entry name" value="ANOCTAMIN"/>
    <property type="match status" value="1"/>
</dbReference>